<sequence length="177" mass="20388">MGLEIVEFFMCIEETFDVEIDESTGVQLETPELVIEHLTNVLSASSASGLPCPHLRAFTLLRRYTKLVGAYNQPLKMETKLSNIFPQNTRRHWNALIASARGDRPRTRDNFLLFCKPWTVRRTIQNMTQSHLRKLLFPNESWDRSWIVFGVRNAIECVTGKTNYPMNGHFVKDIGMG</sequence>
<dbReference type="EMBL" id="JACHVB010000034">
    <property type="protein sequence ID" value="MBC2594722.1"/>
    <property type="molecule type" value="Genomic_DNA"/>
</dbReference>
<accession>A0A842HE61</accession>
<proteinExistence type="predicted"/>
<dbReference type="RefSeq" id="WP_185675690.1">
    <property type="nucleotide sequence ID" value="NZ_JACHVB010000034.1"/>
</dbReference>
<dbReference type="Proteomes" id="UP000546464">
    <property type="component" value="Unassembled WGS sequence"/>
</dbReference>
<comment type="caution">
    <text evidence="1">The sequence shown here is derived from an EMBL/GenBank/DDBJ whole genome shotgun (WGS) entry which is preliminary data.</text>
</comment>
<name>A0A842HE61_9BACT</name>
<evidence type="ECO:0000313" key="2">
    <source>
        <dbReference type="Proteomes" id="UP000546464"/>
    </source>
</evidence>
<organism evidence="1 2">
    <name type="scientific">Ruficoccus amylovorans</name>
    <dbReference type="NCBI Taxonomy" id="1804625"/>
    <lineage>
        <taxon>Bacteria</taxon>
        <taxon>Pseudomonadati</taxon>
        <taxon>Verrucomicrobiota</taxon>
        <taxon>Opitutia</taxon>
        <taxon>Puniceicoccales</taxon>
        <taxon>Cerasicoccaceae</taxon>
        <taxon>Ruficoccus</taxon>
    </lineage>
</organism>
<protein>
    <submittedName>
        <fullName evidence="1">Uncharacterized protein</fullName>
    </submittedName>
</protein>
<keyword evidence="2" id="KW-1185">Reference proteome</keyword>
<reference evidence="1 2" key="1">
    <citation type="submission" date="2020-07" db="EMBL/GenBank/DDBJ databases">
        <authorList>
            <person name="Feng X."/>
        </authorList>
    </citation>
    <scope>NUCLEOTIDE SEQUENCE [LARGE SCALE GENOMIC DNA]</scope>
    <source>
        <strain evidence="1 2">JCM31066</strain>
    </source>
</reference>
<gene>
    <name evidence="1" type="ORF">H5P28_10665</name>
</gene>
<dbReference type="AlphaFoldDB" id="A0A842HE61"/>
<evidence type="ECO:0000313" key="1">
    <source>
        <dbReference type="EMBL" id="MBC2594722.1"/>
    </source>
</evidence>